<comment type="caution">
    <text evidence="1">The sequence shown here is derived from an EMBL/GenBank/DDBJ whole genome shotgun (WGS) entry which is preliminary data.</text>
</comment>
<evidence type="ECO:0000313" key="2">
    <source>
        <dbReference type="Proteomes" id="UP000719766"/>
    </source>
</evidence>
<protein>
    <submittedName>
        <fullName evidence="1">Uncharacterized protein</fullName>
    </submittedName>
</protein>
<evidence type="ECO:0000313" key="1">
    <source>
        <dbReference type="EMBL" id="KAG1791810.1"/>
    </source>
</evidence>
<dbReference type="RefSeq" id="XP_041158548.1">
    <property type="nucleotide sequence ID" value="XM_041306850.1"/>
</dbReference>
<sequence length="170" mass="19058">MADDVEQCRAALKRWPHSHSDQPQSLNNLAICLRDRFMQQGVPSDIDESIELHRAALLLHPSGHSDRPKSLHNLAIGLRYSFVAQIILIDRGRSTISPKAFERFAWQGVPSDPSSSIRLHYAFFLPAILFSHRLSEALPTAFETDSSSGASRLTLLKHLAYSHNSPTYLT</sequence>
<keyword evidence="2" id="KW-1185">Reference proteome</keyword>
<organism evidence="1 2">
    <name type="scientific">Suillus plorans</name>
    <dbReference type="NCBI Taxonomy" id="116603"/>
    <lineage>
        <taxon>Eukaryota</taxon>
        <taxon>Fungi</taxon>
        <taxon>Dikarya</taxon>
        <taxon>Basidiomycota</taxon>
        <taxon>Agaricomycotina</taxon>
        <taxon>Agaricomycetes</taxon>
        <taxon>Agaricomycetidae</taxon>
        <taxon>Boletales</taxon>
        <taxon>Suillineae</taxon>
        <taxon>Suillaceae</taxon>
        <taxon>Suillus</taxon>
    </lineage>
</organism>
<name>A0A9P7AN05_9AGAM</name>
<dbReference type="AlphaFoldDB" id="A0A9P7AN05"/>
<dbReference type="InterPro" id="IPR011990">
    <property type="entry name" value="TPR-like_helical_dom_sf"/>
</dbReference>
<gene>
    <name evidence="1" type="ORF">HD556DRAFT_1444886</name>
</gene>
<dbReference type="OrthoDB" id="3224744at2759"/>
<dbReference type="Gene3D" id="1.25.40.10">
    <property type="entry name" value="Tetratricopeptide repeat domain"/>
    <property type="match status" value="1"/>
</dbReference>
<accession>A0A9P7AN05</accession>
<dbReference type="Proteomes" id="UP000719766">
    <property type="component" value="Unassembled WGS sequence"/>
</dbReference>
<dbReference type="EMBL" id="JABBWE010000040">
    <property type="protein sequence ID" value="KAG1791810.1"/>
    <property type="molecule type" value="Genomic_DNA"/>
</dbReference>
<dbReference type="GeneID" id="64600614"/>
<proteinExistence type="predicted"/>
<reference evidence="1" key="1">
    <citation type="journal article" date="2020" name="New Phytol.">
        <title>Comparative genomics reveals dynamic genome evolution in host specialist ectomycorrhizal fungi.</title>
        <authorList>
            <person name="Lofgren L.A."/>
            <person name="Nguyen N.H."/>
            <person name="Vilgalys R."/>
            <person name="Ruytinx J."/>
            <person name="Liao H.L."/>
            <person name="Branco S."/>
            <person name="Kuo A."/>
            <person name="LaButti K."/>
            <person name="Lipzen A."/>
            <person name="Andreopoulos W."/>
            <person name="Pangilinan J."/>
            <person name="Riley R."/>
            <person name="Hundley H."/>
            <person name="Na H."/>
            <person name="Barry K."/>
            <person name="Grigoriev I.V."/>
            <person name="Stajich J.E."/>
            <person name="Kennedy P.G."/>
        </authorList>
    </citation>
    <scope>NUCLEOTIDE SEQUENCE</scope>
    <source>
        <strain evidence="1">S12</strain>
    </source>
</reference>